<evidence type="ECO:0000313" key="10">
    <source>
        <dbReference type="Proteomes" id="UP000017840"/>
    </source>
</evidence>
<dbReference type="AlphaFoldDB" id="V4HKA0"/>
<dbReference type="EMBL" id="ASGZ01000001">
    <property type="protein sequence ID" value="ESP90213.1"/>
    <property type="molecule type" value="Genomic_DNA"/>
</dbReference>
<gene>
    <name evidence="9" type="ORF">K933_00090</name>
</gene>
<evidence type="ECO:0000256" key="5">
    <source>
        <dbReference type="ARBA" id="ARBA00023204"/>
    </source>
</evidence>
<dbReference type="eggNOG" id="arCOG02724">
    <property type="taxonomic scope" value="Archaea"/>
</dbReference>
<dbReference type="Pfam" id="PF01035">
    <property type="entry name" value="DNA_binding_1"/>
    <property type="match status" value="1"/>
</dbReference>
<keyword evidence="3 9" id="KW-0808">Transferase</keyword>
<dbReference type="STRING" id="1324957.K933_00090"/>
<reference evidence="9 10" key="1">
    <citation type="journal article" date="2013" name="Genome Announc.">
        <title>Draft Genome Sequence of 'Candidatus Halobonum tyrrellensis' Strain G22, Isolated from the Hypersaline Waters of Lake Tyrrell, Australia.</title>
        <authorList>
            <person name="Ugalde J.A."/>
            <person name="Narasingarao P."/>
            <person name="Kuo S."/>
            <person name="Podell S."/>
            <person name="Allen E.E."/>
        </authorList>
    </citation>
    <scope>NUCLEOTIDE SEQUENCE [LARGE SCALE GENOMIC DNA]</scope>
    <source>
        <strain evidence="9 10">G22</strain>
    </source>
</reference>
<comment type="caution">
    <text evidence="9">The sequence shown here is derived from an EMBL/GenBank/DDBJ whole genome shotgun (WGS) entry which is preliminary data.</text>
</comment>
<keyword evidence="10" id="KW-1185">Reference proteome</keyword>
<organism evidence="9 10">
    <name type="scientific">Candidatus Halobonum tyrrellensis G22</name>
    <dbReference type="NCBI Taxonomy" id="1324957"/>
    <lineage>
        <taxon>Archaea</taxon>
        <taxon>Methanobacteriati</taxon>
        <taxon>Methanobacteriota</taxon>
        <taxon>Stenosarchaea group</taxon>
        <taxon>Halobacteria</taxon>
        <taxon>Halobacteriales</taxon>
        <taxon>Haloferacaceae</taxon>
        <taxon>Candidatus Halobonum</taxon>
    </lineage>
</organism>
<keyword evidence="4" id="KW-0227">DNA damage</keyword>
<evidence type="ECO:0000256" key="1">
    <source>
        <dbReference type="ARBA" id="ARBA00001286"/>
    </source>
</evidence>
<proteinExistence type="predicted"/>
<feature type="domain" description="Methylated-DNA-[protein]-cysteine S-methyltransferase DNA binding" evidence="8">
    <location>
        <begin position="62"/>
        <end position="139"/>
    </location>
</feature>
<dbReference type="NCBIfam" id="TIGR00589">
    <property type="entry name" value="ogt"/>
    <property type="match status" value="1"/>
</dbReference>
<dbReference type="CDD" id="cd06445">
    <property type="entry name" value="ATase"/>
    <property type="match status" value="1"/>
</dbReference>
<dbReference type="OrthoDB" id="372118at2157"/>
<dbReference type="InterPro" id="IPR014048">
    <property type="entry name" value="MethylDNA_cys_MeTrfase_DNA-bd"/>
</dbReference>
<comment type="catalytic activity">
    <reaction evidence="6">
        <text>a 6-O-methyl-2'-deoxyguanosine in DNA + L-cysteinyl-[protein] = S-methyl-L-cysteinyl-[protein] + a 2'-deoxyguanosine in DNA</text>
        <dbReference type="Rhea" id="RHEA:24000"/>
        <dbReference type="Rhea" id="RHEA-COMP:10131"/>
        <dbReference type="Rhea" id="RHEA-COMP:10132"/>
        <dbReference type="Rhea" id="RHEA-COMP:11367"/>
        <dbReference type="Rhea" id="RHEA-COMP:11368"/>
        <dbReference type="ChEBI" id="CHEBI:29950"/>
        <dbReference type="ChEBI" id="CHEBI:82612"/>
        <dbReference type="ChEBI" id="CHEBI:85445"/>
        <dbReference type="ChEBI" id="CHEBI:85448"/>
        <dbReference type="EC" id="2.1.1.63"/>
    </reaction>
</comment>
<feature type="region of interest" description="Disordered" evidence="7">
    <location>
        <begin position="139"/>
        <end position="162"/>
    </location>
</feature>
<dbReference type="InterPro" id="IPR036217">
    <property type="entry name" value="MethylDNA_cys_MeTrfase_DNAb"/>
</dbReference>
<evidence type="ECO:0000256" key="3">
    <source>
        <dbReference type="ARBA" id="ARBA00022679"/>
    </source>
</evidence>
<dbReference type="Proteomes" id="UP000017840">
    <property type="component" value="Unassembled WGS sequence"/>
</dbReference>
<dbReference type="GO" id="GO:0006281">
    <property type="term" value="P:DNA repair"/>
    <property type="evidence" value="ECO:0007669"/>
    <property type="project" value="UniProtKB-KW"/>
</dbReference>
<dbReference type="GO" id="GO:0003908">
    <property type="term" value="F:methylated-DNA-[protein]-cysteine S-methyltransferase activity"/>
    <property type="evidence" value="ECO:0007669"/>
    <property type="project" value="UniProtKB-EC"/>
</dbReference>
<dbReference type="PANTHER" id="PTHR10815:SF13">
    <property type="entry name" value="METHYLATED-DNA--PROTEIN-CYSTEINE METHYLTRANSFERASE"/>
    <property type="match status" value="1"/>
</dbReference>
<evidence type="ECO:0000259" key="8">
    <source>
        <dbReference type="Pfam" id="PF01035"/>
    </source>
</evidence>
<dbReference type="InterPro" id="IPR036388">
    <property type="entry name" value="WH-like_DNA-bd_sf"/>
</dbReference>
<sequence>MPPGRVGFAVDDPLTVSVPGGRLTLDAGLLDAPREHAARQAAEYADGDRRAFDLRVRFPDGFTGEVMRAMAAIPYGETRTYGDLAAALDSSAVAVGGACGRNPLPLVVPCHRVVGADSLGGFSADGGVRLKRALLAHERATPAAPGTRGARQSTLDGFADAE</sequence>
<evidence type="ECO:0000256" key="7">
    <source>
        <dbReference type="SAM" id="MobiDB-lite"/>
    </source>
</evidence>
<dbReference type="PANTHER" id="PTHR10815">
    <property type="entry name" value="METHYLATED-DNA--PROTEIN-CYSTEINE METHYLTRANSFERASE"/>
    <property type="match status" value="1"/>
</dbReference>
<protein>
    <submittedName>
        <fullName evidence="9">Methylated-DNA--protein-cysteine methyltransferase</fullName>
    </submittedName>
</protein>
<evidence type="ECO:0000256" key="4">
    <source>
        <dbReference type="ARBA" id="ARBA00022763"/>
    </source>
</evidence>
<accession>V4HKA0</accession>
<dbReference type="InterPro" id="IPR001497">
    <property type="entry name" value="MethylDNA_cys_MeTrfase_AS"/>
</dbReference>
<evidence type="ECO:0000256" key="2">
    <source>
        <dbReference type="ARBA" id="ARBA00022603"/>
    </source>
</evidence>
<evidence type="ECO:0000256" key="6">
    <source>
        <dbReference type="ARBA" id="ARBA00049348"/>
    </source>
</evidence>
<evidence type="ECO:0000313" key="9">
    <source>
        <dbReference type="EMBL" id="ESP90213.1"/>
    </source>
</evidence>
<keyword evidence="5" id="KW-0234">DNA repair</keyword>
<dbReference type="PROSITE" id="PS00374">
    <property type="entry name" value="MGMT"/>
    <property type="match status" value="1"/>
</dbReference>
<comment type="catalytic activity">
    <reaction evidence="1">
        <text>a 4-O-methyl-thymidine in DNA + L-cysteinyl-[protein] = a thymidine in DNA + S-methyl-L-cysteinyl-[protein]</text>
        <dbReference type="Rhea" id="RHEA:53428"/>
        <dbReference type="Rhea" id="RHEA-COMP:10131"/>
        <dbReference type="Rhea" id="RHEA-COMP:10132"/>
        <dbReference type="Rhea" id="RHEA-COMP:13555"/>
        <dbReference type="Rhea" id="RHEA-COMP:13556"/>
        <dbReference type="ChEBI" id="CHEBI:29950"/>
        <dbReference type="ChEBI" id="CHEBI:82612"/>
        <dbReference type="ChEBI" id="CHEBI:137386"/>
        <dbReference type="ChEBI" id="CHEBI:137387"/>
        <dbReference type="EC" id="2.1.1.63"/>
    </reaction>
</comment>
<dbReference type="SUPFAM" id="SSF46767">
    <property type="entry name" value="Methylated DNA-protein cysteine methyltransferase, C-terminal domain"/>
    <property type="match status" value="1"/>
</dbReference>
<dbReference type="GO" id="GO:0032259">
    <property type="term" value="P:methylation"/>
    <property type="evidence" value="ECO:0007669"/>
    <property type="project" value="UniProtKB-KW"/>
</dbReference>
<dbReference type="Gene3D" id="1.10.10.10">
    <property type="entry name" value="Winged helix-like DNA-binding domain superfamily/Winged helix DNA-binding domain"/>
    <property type="match status" value="1"/>
</dbReference>
<dbReference type="PATRIC" id="fig|1324957.4.peg.19"/>
<name>V4HKA0_9EURY</name>
<keyword evidence="2 9" id="KW-0489">Methyltransferase</keyword>